<dbReference type="EMBL" id="JAANBB010000079">
    <property type="protein sequence ID" value="KAF7551366.1"/>
    <property type="molecule type" value="Genomic_DNA"/>
</dbReference>
<dbReference type="GO" id="GO:0000775">
    <property type="term" value="C:chromosome, centromeric region"/>
    <property type="evidence" value="ECO:0007669"/>
    <property type="project" value="UniProtKB-SubCell"/>
</dbReference>
<comment type="caution">
    <text evidence="8">The sequence shown here is derived from an EMBL/GenBank/DDBJ whole genome shotgun (WGS) entry which is preliminary data.</text>
</comment>
<keyword evidence="6" id="KW-0137">Centromere</keyword>
<evidence type="ECO:0000313" key="8">
    <source>
        <dbReference type="EMBL" id="KAF7551366.1"/>
    </source>
</evidence>
<evidence type="ECO:0000256" key="3">
    <source>
        <dbReference type="ARBA" id="ARBA00011060"/>
    </source>
</evidence>
<dbReference type="Pfam" id="PF13092">
    <property type="entry name" value="CENP-L"/>
    <property type="match status" value="1"/>
</dbReference>
<sequence length="383" mass="42000">MARLSGVGAEVSPDASNDDPQDSPPFFNTTFSTHRVSPLHIGPEGLTPARLETISRRLRDTLVGDVVRGIQVGLQATETPSGQVGPLKAVQVQWFQASTVLGGDDDNENQRGLWIEIRHENAAYAGILLPGMFSSQLSNTSDHFLHLPLLLLRMPIALKNVVTDWLSATFDCRVGRMTMGTKTILGVWESWIEAVGINTKGPDFTITLAFNVPLPANGDAITDDSNDGAVQDATSSGLRSIDITISPQDLQRFARVGTRIQPLQKDTPDPWESDSRERRRLAGGNSDNGWAWRAGKDAKTHPFTEALGRYLNHHLALNLFHPSVRVTQISCSGFVLGQSRLKILRLGEMTDDLSRAAWAFVEQLGDRIKGDQLPQLFSTKFDG</sequence>
<dbReference type="Proteomes" id="UP000722485">
    <property type="component" value="Unassembled WGS sequence"/>
</dbReference>
<organism evidence="8 9">
    <name type="scientific">Cylindrodendrum hubeiense</name>
    <dbReference type="NCBI Taxonomy" id="595255"/>
    <lineage>
        <taxon>Eukaryota</taxon>
        <taxon>Fungi</taxon>
        <taxon>Dikarya</taxon>
        <taxon>Ascomycota</taxon>
        <taxon>Pezizomycotina</taxon>
        <taxon>Sordariomycetes</taxon>
        <taxon>Hypocreomycetidae</taxon>
        <taxon>Hypocreales</taxon>
        <taxon>Nectriaceae</taxon>
        <taxon>Cylindrodendrum</taxon>
    </lineage>
</organism>
<feature type="region of interest" description="Disordered" evidence="7">
    <location>
        <begin position="257"/>
        <end position="286"/>
    </location>
</feature>
<feature type="region of interest" description="Disordered" evidence="7">
    <location>
        <begin position="1"/>
        <end position="31"/>
    </location>
</feature>
<name>A0A9P5LC30_9HYPO</name>
<comment type="subcellular location">
    <subcellularLocation>
        <location evidence="2">Chromosome</location>
        <location evidence="2">Centromere</location>
    </subcellularLocation>
    <subcellularLocation>
        <location evidence="1">Nucleus</location>
    </subcellularLocation>
</comment>
<reference evidence="8" key="1">
    <citation type="submission" date="2020-03" db="EMBL/GenBank/DDBJ databases">
        <title>Draft Genome Sequence of Cylindrodendrum hubeiense.</title>
        <authorList>
            <person name="Buettner E."/>
            <person name="Kellner H."/>
        </authorList>
    </citation>
    <scope>NUCLEOTIDE SEQUENCE</scope>
    <source>
        <strain evidence="8">IHI 201604</strain>
    </source>
</reference>
<dbReference type="PANTHER" id="PTHR31740">
    <property type="entry name" value="CENTROMERE PROTEIN L"/>
    <property type="match status" value="1"/>
</dbReference>
<protein>
    <recommendedName>
        <fullName evidence="10">Siroheme synthase</fullName>
    </recommendedName>
</protein>
<dbReference type="PANTHER" id="PTHR31740:SF2">
    <property type="entry name" value="CENTROMERE PROTEIN L"/>
    <property type="match status" value="1"/>
</dbReference>
<dbReference type="OrthoDB" id="8864979at2759"/>
<evidence type="ECO:0000313" key="9">
    <source>
        <dbReference type="Proteomes" id="UP000722485"/>
    </source>
</evidence>
<gene>
    <name evidence="8" type="ORF">G7Z17_g5071</name>
</gene>
<evidence type="ECO:0000256" key="5">
    <source>
        <dbReference type="ARBA" id="ARBA00023242"/>
    </source>
</evidence>
<keyword evidence="5" id="KW-0539">Nucleus</keyword>
<dbReference type="GO" id="GO:0005634">
    <property type="term" value="C:nucleus"/>
    <property type="evidence" value="ECO:0007669"/>
    <property type="project" value="UniProtKB-SubCell"/>
</dbReference>
<evidence type="ECO:0000256" key="7">
    <source>
        <dbReference type="SAM" id="MobiDB-lite"/>
    </source>
</evidence>
<evidence type="ECO:0000256" key="1">
    <source>
        <dbReference type="ARBA" id="ARBA00004123"/>
    </source>
</evidence>
<dbReference type="AlphaFoldDB" id="A0A9P5LC30"/>
<dbReference type="InterPro" id="IPR025204">
    <property type="entry name" value="CENP-L"/>
</dbReference>
<evidence type="ECO:0000256" key="2">
    <source>
        <dbReference type="ARBA" id="ARBA00004584"/>
    </source>
</evidence>
<comment type="similarity">
    <text evidence="3">Belongs to the CENP-L/IML3 family.</text>
</comment>
<evidence type="ECO:0000256" key="4">
    <source>
        <dbReference type="ARBA" id="ARBA00022454"/>
    </source>
</evidence>
<keyword evidence="4" id="KW-0158">Chromosome</keyword>
<accession>A0A9P5LC30</accession>
<keyword evidence="9" id="KW-1185">Reference proteome</keyword>
<evidence type="ECO:0000256" key="6">
    <source>
        <dbReference type="ARBA" id="ARBA00023328"/>
    </source>
</evidence>
<proteinExistence type="inferred from homology"/>
<evidence type="ECO:0008006" key="10">
    <source>
        <dbReference type="Google" id="ProtNLM"/>
    </source>
</evidence>